<name>S8DIR6_FOMSC</name>
<evidence type="ECO:0000313" key="2">
    <source>
        <dbReference type="EMBL" id="EPS92712.1"/>
    </source>
</evidence>
<dbReference type="HOGENOM" id="CLU_1627078_0_0_1"/>
<dbReference type="Proteomes" id="UP000015241">
    <property type="component" value="Unassembled WGS sequence"/>
</dbReference>
<organism evidence="2 3">
    <name type="scientific">Fomitopsis schrenkii</name>
    <name type="common">Brown rot fungus</name>
    <dbReference type="NCBI Taxonomy" id="2126942"/>
    <lineage>
        <taxon>Eukaryota</taxon>
        <taxon>Fungi</taxon>
        <taxon>Dikarya</taxon>
        <taxon>Basidiomycota</taxon>
        <taxon>Agaricomycotina</taxon>
        <taxon>Agaricomycetes</taxon>
        <taxon>Polyporales</taxon>
        <taxon>Fomitopsis</taxon>
    </lineage>
</organism>
<dbReference type="InParanoid" id="S8DIR6"/>
<dbReference type="AlphaFoldDB" id="S8DIR6"/>
<evidence type="ECO:0000313" key="3">
    <source>
        <dbReference type="Proteomes" id="UP000015241"/>
    </source>
</evidence>
<gene>
    <name evidence="2" type="ORF">FOMPIDRAFT_116013</name>
</gene>
<keyword evidence="3" id="KW-1185">Reference proteome</keyword>
<accession>S8DIR6</accession>
<evidence type="ECO:0000256" key="1">
    <source>
        <dbReference type="SAM" id="MobiDB-lite"/>
    </source>
</evidence>
<dbReference type="EMBL" id="KE504380">
    <property type="protein sequence ID" value="EPS92712.1"/>
    <property type="molecule type" value="Genomic_DNA"/>
</dbReference>
<protein>
    <submittedName>
        <fullName evidence="2">Uncharacterized protein</fullName>
    </submittedName>
</protein>
<sequence length="163" mass="18043">MSSYIWSEDVYHVPSSAKVISLIKRATREDVRLFKIGCTHQEGNTAELILRANMKTATETANSDTMTKESSADVHTPTNSATPDALCAASPGSASSLLRRSTWPTTYSTLEEDPQYNSGEIAEACPFAVHSSLVLTEDMTTIGSQQWQLLHEVWPTRPWLLRL</sequence>
<proteinExistence type="predicted"/>
<feature type="region of interest" description="Disordered" evidence="1">
    <location>
        <begin position="59"/>
        <end position="84"/>
    </location>
</feature>
<reference evidence="2 3" key="1">
    <citation type="journal article" date="2012" name="Science">
        <title>The Paleozoic origin of enzymatic lignin decomposition reconstructed from 31 fungal genomes.</title>
        <authorList>
            <person name="Floudas D."/>
            <person name="Binder M."/>
            <person name="Riley R."/>
            <person name="Barry K."/>
            <person name="Blanchette R.A."/>
            <person name="Henrissat B."/>
            <person name="Martinez A.T."/>
            <person name="Otillar R."/>
            <person name="Spatafora J.W."/>
            <person name="Yadav J.S."/>
            <person name="Aerts A."/>
            <person name="Benoit I."/>
            <person name="Boyd A."/>
            <person name="Carlson A."/>
            <person name="Copeland A."/>
            <person name="Coutinho P.M."/>
            <person name="de Vries R.P."/>
            <person name="Ferreira P."/>
            <person name="Findley K."/>
            <person name="Foster B."/>
            <person name="Gaskell J."/>
            <person name="Glotzer D."/>
            <person name="Gorecki P."/>
            <person name="Heitman J."/>
            <person name="Hesse C."/>
            <person name="Hori C."/>
            <person name="Igarashi K."/>
            <person name="Jurgens J.A."/>
            <person name="Kallen N."/>
            <person name="Kersten P."/>
            <person name="Kohler A."/>
            <person name="Kuees U."/>
            <person name="Kumar T.K.A."/>
            <person name="Kuo A."/>
            <person name="LaButti K."/>
            <person name="Larrondo L.F."/>
            <person name="Lindquist E."/>
            <person name="Ling A."/>
            <person name="Lombard V."/>
            <person name="Lucas S."/>
            <person name="Lundell T."/>
            <person name="Martin R."/>
            <person name="McLaughlin D.J."/>
            <person name="Morgenstern I."/>
            <person name="Morin E."/>
            <person name="Murat C."/>
            <person name="Nagy L.G."/>
            <person name="Nolan M."/>
            <person name="Ohm R.A."/>
            <person name="Patyshakuliyeva A."/>
            <person name="Rokas A."/>
            <person name="Ruiz-Duenas F.J."/>
            <person name="Sabat G."/>
            <person name="Salamov A."/>
            <person name="Samejima M."/>
            <person name="Schmutz J."/>
            <person name="Slot J.C."/>
            <person name="St John F."/>
            <person name="Stenlid J."/>
            <person name="Sun H."/>
            <person name="Sun S."/>
            <person name="Syed K."/>
            <person name="Tsang A."/>
            <person name="Wiebenga A."/>
            <person name="Young D."/>
            <person name="Pisabarro A."/>
            <person name="Eastwood D.C."/>
            <person name="Martin F."/>
            <person name="Cullen D."/>
            <person name="Grigoriev I.V."/>
            <person name="Hibbett D.S."/>
        </authorList>
    </citation>
    <scope>NUCLEOTIDE SEQUENCE</scope>
    <source>
        <strain evidence="3">FP-58527</strain>
    </source>
</reference>